<organism evidence="2 3">
    <name type="scientific">Dreissena polymorpha</name>
    <name type="common">Zebra mussel</name>
    <name type="synonym">Mytilus polymorpha</name>
    <dbReference type="NCBI Taxonomy" id="45954"/>
    <lineage>
        <taxon>Eukaryota</taxon>
        <taxon>Metazoa</taxon>
        <taxon>Spiralia</taxon>
        <taxon>Lophotrochozoa</taxon>
        <taxon>Mollusca</taxon>
        <taxon>Bivalvia</taxon>
        <taxon>Autobranchia</taxon>
        <taxon>Heteroconchia</taxon>
        <taxon>Euheterodonta</taxon>
        <taxon>Imparidentia</taxon>
        <taxon>Neoheterodontei</taxon>
        <taxon>Myida</taxon>
        <taxon>Dreissenoidea</taxon>
        <taxon>Dreissenidae</taxon>
        <taxon>Dreissena</taxon>
    </lineage>
</organism>
<comment type="caution">
    <text evidence="2">The sequence shown here is derived from an EMBL/GenBank/DDBJ whole genome shotgun (WGS) entry which is preliminary data.</text>
</comment>
<feature type="region of interest" description="Disordered" evidence="1">
    <location>
        <begin position="79"/>
        <end position="107"/>
    </location>
</feature>
<reference evidence="2" key="1">
    <citation type="journal article" date="2019" name="bioRxiv">
        <title>The Genome of the Zebra Mussel, Dreissena polymorpha: A Resource for Invasive Species Research.</title>
        <authorList>
            <person name="McCartney M.A."/>
            <person name="Auch B."/>
            <person name="Kono T."/>
            <person name="Mallez S."/>
            <person name="Zhang Y."/>
            <person name="Obille A."/>
            <person name="Becker A."/>
            <person name="Abrahante J.E."/>
            <person name="Garbe J."/>
            <person name="Badalamenti J.P."/>
            <person name="Herman A."/>
            <person name="Mangelson H."/>
            <person name="Liachko I."/>
            <person name="Sullivan S."/>
            <person name="Sone E.D."/>
            <person name="Koren S."/>
            <person name="Silverstein K.A.T."/>
            <person name="Beckman K.B."/>
            <person name="Gohl D.M."/>
        </authorList>
    </citation>
    <scope>NUCLEOTIDE SEQUENCE</scope>
    <source>
        <strain evidence="2">Duluth1</strain>
        <tissue evidence="2">Whole animal</tissue>
    </source>
</reference>
<reference evidence="2" key="2">
    <citation type="submission" date="2020-11" db="EMBL/GenBank/DDBJ databases">
        <authorList>
            <person name="McCartney M.A."/>
            <person name="Auch B."/>
            <person name="Kono T."/>
            <person name="Mallez S."/>
            <person name="Becker A."/>
            <person name="Gohl D.M."/>
            <person name="Silverstein K.A.T."/>
            <person name="Koren S."/>
            <person name="Bechman K.B."/>
            <person name="Herman A."/>
            <person name="Abrahante J.E."/>
            <person name="Garbe J."/>
        </authorList>
    </citation>
    <scope>NUCLEOTIDE SEQUENCE</scope>
    <source>
        <strain evidence="2">Duluth1</strain>
        <tissue evidence="2">Whole animal</tissue>
    </source>
</reference>
<protein>
    <submittedName>
        <fullName evidence="2">Uncharacterized protein</fullName>
    </submittedName>
</protein>
<gene>
    <name evidence="2" type="ORF">DPMN_171080</name>
</gene>
<accession>A0A9D4IDU7</accession>
<keyword evidence="3" id="KW-1185">Reference proteome</keyword>
<dbReference type="AlphaFoldDB" id="A0A9D4IDU7"/>
<sequence>MELKAFPSFKDDLTDAPKQMKKITLSHSVKSEMVKLTYLMTASISEPVTPGISPATDQAMVRGIRSAINRSHTSEKITPNVSSARNQPMLRGFRGLTVRTSTSEQAK</sequence>
<evidence type="ECO:0000256" key="1">
    <source>
        <dbReference type="SAM" id="MobiDB-lite"/>
    </source>
</evidence>
<dbReference type="EMBL" id="JAIWYP010000009">
    <property type="protein sequence ID" value="KAH3769804.1"/>
    <property type="molecule type" value="Genomic_DNA"/>
</dbReference>
<feature type="compositionally biased region" description="Polar residues" evidence="1">
    <location>
        <begin position="98"/>
        <end position="107"/>
    </location>
</feature>
<evidence type="ECO:0000313" key="2">
    <source>
        <dbReference type="EMBL" id="KAH3769804.1"/>
    </source>
</evidence>
<dbReference type="Proteomes" id="UP000828390">
    <property type="component" value="Unassembled WGS sequence"/>
</dbReference>
<name>A0A9D4IDU7_DREPO</name>
<proteinExistence type="predicted"/>
<evidence type="ECO:0000313" key="3">
    <source>
        <dbReference type="Proteomes" id="UP000828390"/>
    </source>
</evidence>